<evidence type="ECO:0000256" key="8">
    <source>
        <dbReference type="ARBA" id="ARBA00023136"/>
    </source>
</evidence>
<evidence type="ECO:0000256" key="7">
    <source>
        <dbReference type="ARBA" id="ARBA00022989"/>
    </source>
</evidence>
<evidence type="ECO:0000256" key="1">
    <source>
        <dbReference type="ARBA" id="ARBA00004651"/>
    </source>
</evidence>
<name>A0A401LBQ3_9FIRM</name>
<keyword evidence="11" id="KW-1185">Reference proteome</keyword>
<evidence type="ECO:0000256" key="5">
    <source>
        <dbReference type="ARBA" id="ARBA00022692"/>
    </source>
</evidence>
<dbReference type="EMBL" id="BHVZ01000001">
    <property type="protein sequence ID" value="GCB28825.1"/>
    <property type="molecule type" value="Genomic_DNA"/>
</dbReference>
<evidence type="ECO:0000313" key="11">
    <source>
        <dbReference type="Proteomes" id="UP000287361"/>
    </source>
</evidence>
<keyword evidence="6 9" id="KW-0769">Symport</keyword>
<protein>
    <submittedName>
        <fullName evidence="10">Transporter</fullName>
    </submittedName>
</protein>
<sequence>MLETFNAFVTKINGFVWGPVMLILLVGTHVYLTFRTRIIQRKTITAIKLSVTPDSEASGDVSGFGALATALAATIGTGNIVGVATAIGAGGPGAVFWMWLTGLFGMATKFGEATLAVKYRVKAKDGSFIGGPMYALERGMGQKWLGVLFAILTGIACFGIGNMTQGNSIAESVSGTFGVPKVITGIILMIATGLVILGGVKSISKVCEKLIPLMAGLYILGCLVICVINGAYIPAAFSAIIHGAFNPQAVGGGFVGATVVACIRAGVSRGLFTNESGLGSAPIVDACAATRNTSRQALISMSGVFWDTIVVCLMTGLVLVSSIIKDPVGMEGLKGAQMTAGAFNAIPVIGPAVLTFGLITFAWSTILGWAYYGERAWVYLVGVEAIKPFRVAWTIVVLVGCSATLEVVWNVADTLNACMAFPNLIALLGLSGVIASETKKYVWDKDAEMGGLMKWMDDVAPSVDK</sequence>
<reference evidence="10 11" key="1">
    <citation type="submission" date="2018-10" db="EMBL/GenBank/DDBJ databases">
        <title>Draft Genome Sequence of Anaerotignum sp. KCTC 15736.</title>
        <authorList>
            <person name="Choi S.H."/>
            <person name="Kim J.S."/>
            <person name="Kang S.W."/>
            <person name="Lee J.S."/>
            <person name="Park S.H."/>
        </authorList>
    </citation>
    <scope>NUCLEOTIDE SEQUENCE [LARGE SCALE GENOMIC DNA]</scope>
    <source>
        <strain evidence="10 11">KCTC 15736</strain>
    </source>
</reference>
<evidence type="ECO:0000256" key="6">
    <source>
        <dbReference type="ARBA" id="ARBA00022847"/>
    </source>
</evidence>
<dbReference type="GO" id="GO:0005886">
    <property type="term" value="C:plasma membrane"/>
    <property type="evidence" value="ECO:0007669"/>
    <property type="project" value="UniProtKB-SubCell"/>
</dbReference>
<organism evidence="10 11">
    <name type="scientific">Anaerotignum faecicola</name>
    <dbReference type="NCBI Taxonomy" id="2358141"/>
    <lineage>
        <taxon>Bacteria</taxon>
        <taxon>Bacillati</taxon>
        <taxon>Bacillota</taxon>
        <taxon>Clostridia</taxon>
        <taxon>Lachnospirales</taxon>
        <taxon>Anaerotignaceae</taxon>
        <taxon>Anaerotignum</taxon>
    </lineage>
</organism>
<dbReference type="AlphaFoldDB" id="A0A401LBQ3"/>
<dbReference type="FunFam" id="1.20.1740.10:FF:000004">
    <property type="entry name" value="Sodium:alanine symporter family protein"/>
    <property type="match status" value="1"/>
</dbReference>
<dbReference type="GO" id="GO:0005283">
    <property type="term" value="F:amino acid:sodium symporter activity"/>
    <property type="evidence" value="ECO:0007669"/>
    <property type="project" value="InterPro"/>
</dbReference>
<keyword evidence="3 9" id="KW-0813">Transport</keyword>
<feature type="transmembrane region" description="Helical" evidence="9">
    <location>
        <begin position="414"/>
        <end position="435"/>
    </location>
</feature>
<accession>A0A401LBQ3</accession>
<keyword evidence="5 9" id="KW-0812">Transmembrane</keyword>
<dbReference type="Pfam" id="PF01235">
    <property type="entry name" value="Na_Ala_symp"/>
    <property type="match status" value="1"/>
</dbReference>
<feature type="transmembrane region" description="Helical" evidence="9">
    <location>
        <begin position="215"/>
        <end position="237"/>
    </location>
</feature>
<dbReference type="PRINTS" id="PR00175">
    <property type="entry name" value="NAALASMPORT"/>
</dbReference>
<evidence type="ECO:0000256" key="4">
    <source>
        <dbReference type="ARBA" id="ARBA00022475"/>
    </source>
</evidence>
<feature type="transmembrane region" description="Helical" evidence="9">
    <location>
        <begin position="249"/>
        <end position="267"/>
    </location>
</feature>
<feature type="transmembrane region" description="Helical" evidence="9">
    <location>
        <begin position="182"/>
        <end position="203"/>
    </location>
</feature>
<evidence type="ECO:0000256" key="2">
    <source>
        <dbReference type="ARBA" id="ARBA00009261"/>
    </source>
</evidence>
<feature type="transmembrane region" description="Helical" evidence="9">
    <location>
        <begin position="12"/>
        <end position="32"/>
    </location>
</feature>
<proteinExistence type="inferred from homology"/>
<dbReference type="PANTHER" id="PTHR30330:SF3">
    <property type="entry name" value="TRANSCRIPTIONAL REGULATOR, LRP FAMILY"/>
    <property type="match status" value="1"/>
</dbReference>
<evidence type="ECO:0000256" key="9">
    <source>
        <dbReference type="RuleBase" id="RU363064"/>
    </source>
</evidence>
<dbReference type="Gene3D" id="1.20.1740.10">
    <property type="entry name" value="Amino acid/polyamine transporter I"/>
    <property type="match status" value="1"/>
</dbReference>
<dbReference type="NCBIfam" id="TIGR00835">
    <property type="entry name" value="agcS"/>
    <property type="match status" value="1"/>
</dbReference>
<evidence type="ECO:0000313" key="10">
    <source>
        <dbReference type="EMBL" id="GCB28825.1"/>
    </source>
</evidence>
<dbReference type="RefSeq" id="WP_016406563.1">
    <property type="nucleotide sequence ID" value="NZ_DAVZTY010000025.1"/>
</dbReference>
<dbReference type="Proteomes" id="UP000287361">
    <property type="component" value="Unassembled WGS sequence"/>
</dbReference>
<comment type="similarity">
    <text evidence="2 9">Belongs to the alanine or glycine:cation symporter (AGCS) (TC 2.A.25) family.</text>
</comment>
<comment type="subcellular location">
    <subcellularLocation>
        <location evidence="1 9">Cell membrane</location>
        <topology evidence="1 9">Multi-pass membrane protein</topology>
    </subcellularLocation>
</comment>
<feature type="transmembrane region" description="Helical" evidence="9">
    <location>
        <begin position="344"/>
        <end position="370"/>
    </location>
</feature>
<gene>
    <name evidence="10" type="ORF">KGMB03357_04860</name>
</gene>
<evidence type="ECO:0000256" key="3">
    <source>
        <dbReference type="ARBA" id="ARBA00022448"/>
    </source>
</evidence>
<keyword evidence="7 9" id="KW-1133">Transmembrane helix</keyword>
<keyword evidence="8 9" id="KW-0472">Membrane</keyword>
<comment type="caution">
    <text evidence="10">The sequence shown here is derived from an EMBL/GenBank/DDBJ whole genome shotgun (WGS) entry which is preliminary data.</text>
</comment>
<feature type="transmembrane region" description="Helical" evidence="9">
    <location>
        <begin position="304"/>
        <end position="324"/>
    </location>
</feature>
<dbReference type="PANTHER" id="PTHR30330">
    <property type="entry name" value="AGSS FAMILY TRANSPORTER, SODIUM-ALANINE"/>
    <property type="match status" value="1"/>
</dbReference>
<dbReference type="OrthoDB" id="9804874at2"/>
<keyword evidence="4 9" id="KW-1003">Cell membrane</keyword>
<dbReference type="GeneID" id="86193490"/>
<dbReference type="InterPro" id="IPR001463">
    <property type="entry name" value="Na/Ala_symport"/>
</dbReference>
<feature type="transmembrane region" description="Helical" evidence="9">
    <location>
        <begin position="144"/>
        <end position="162"/>
    </location>
</feature>